<keyword evidence="1" id="KW-0812">Transmembrane</keyword>
<feature type="transmembrane region" description="Helical" evidence="1">
    <location>
        <begin position="36"/>
        <end position="54"/>
    </location>
</feature>
<protein>
    <submittedName>
        <fullName evidence="2">Uncharacterized protein</fullName>
    </submittedName>
</protein>
<keyword evidence="1" id="KW-1133">Transmembrane helix</keyword>
<dbReference type="VEuPathDB" id="VectorBase:LOC119165010"/>
<gene>
    <name evidence="2" type="ORF">HPB51_008177</name>
</gene>
<evidence type="ECO:0000256" key="1">
    <source>
        <dbReference type="SAM" id="Phobius"/>
    </source>
</evidence>
<accession>A0A9J6E8F4</accession>
<name>A0A9J6E8F4_RHIMP</name>
<reference evidence="2" key="1">
    <citation type="journal article" date="2020" name="Cell">
        <title>Large-Scale Comparative Analyses of Tick Genomes Elucidate Their Genetic Diversity and Vector Capacities.</title>
        <authorList>
            <consortium name="Tick Genome and Microbiome Consortium (TIGMIC)"/>
            <person name="Jia N."/>
            <person name="Wang J."/>
            <person name="Shi W."/>
            <person name="Du L."/>
            <person name="Sun Y."/>
            <person name="Zhan W."/>
            <person name="Jiang J.F."/>
            <person name="Wang Q."/>
            <person name="Zhang B."/>
            <person name="Ji P."/>
            <person name="Bell-Sakyi L."/>
            <person name="Cui X.M."/>
            <person name="Yuan T.T."/>
            <person name="Jiang B.G."/>
            <person name="Yang W.F."/>
            <person name="Lam T.T."/>
            <person name="Chang Q.C."/>
            <person name="Ding S.J."/>
            <person name="Wang X.J."/>
            <person name="Zhu J.G."/>
            <person name="Ruan X.D."/>
            <person name="Zhao L."/>
            <person name="Wei J.T."/>
            <person name="Ye R.Z."/>
            <person name="Que T.C."/>
            <person name="Du C.H."/>
            <person name="Zhou Y.H."/>
            <person name="Cheng J.X."/>
            <person name="Dai P.F."/>
            <person name="Guo W.B."/>
            <person name="Han X.H."/>
            <person name="Huang E.J."/>
            <person name="Li L.F."/>
            <person name="Wei W."/>
            <person name="Gao Y.C."/>
            <person name="Liu J.Z."/>
            <person name="Shao H.Z."/>
            <person name="Wang X."/>
            <person name="Wang C.C."/>
            <person name="Yang T.C."/>
            <person name="Huo Q.B."/>
            <person name="Li W."/>
            <person name="Chen H.Y."/>
            <person name="Chen S.E."/>
            <person name="Zhou L.G."/>
            <person name="Ni X.B."/>
            <person name="Tian J.H."/>
            <person name="Sheng Y."/>
            <person name="Liu T."/>
            <person name="Pan Y.S."/>
            <person name="Xia L.Y."/>
            <person name="Li J."/>
            <person name="Zhao F."/>
            <person name="Cao W.C."/>
        </authorList>
    </citation>
    <scope>NUCLEOTIDE SEQUENCE</scope>
    <source>
        <strain evidence="2">Rmic-2018</strain>
    </source>
</reference>
<evidence type="ECO:0000313" key="2">
    <source>
        <dbReference type="EMBL" id="KAH8030532.1"/>
    </source>
</evidence>
<keyword evidence="3" id="KW-1185">Reference proteome</keyword>
<keyword evidence="1" id="KW-0472">Membrane</keyword>
<organism evidence="2 3">
    <name type="scientific">Rhipicephalus microplus</name>
    <name type="common">Cattle tick</name>
    <name type="synonym">Boophilus microplus</name>
    <dbReference type="NCBI Taxonomy" id="6941"/>
    <lineage>
        <taxon>Eukaryota</taxon>
        <taxon>Metazoa</taxon>
        <taxon>Ecdysozoa</taxon>
        <taxon>Arthropoda</taxon>
        <taxon>Chelicerata</taxon>
        <taxon>Arachnida</taxon>
        <taxon>Acari</taxon>
        <taxon>Parasitiformes</taxon>
        <taxon>Ixodida</taxon>
        <taxon>Ixodoidea</taxon>
        <taxon>Ixodidae</taxon>
        <taxon>Rhipicephalinae</taxon>
        <taxon>Rhipicephalus</taxon>
        <taxon>Boophilus</taxon>
    </lineage>
</organism>
<evidence type="ECO:0000313" key="3">
    <source>
        <dbReference type="Proteomes" id="UP000821866"/>
    </source>
</evidence>
<comment type="caution">
    <text evidence="2">The sequence shown here is derived from an EMBL/GenBank/DDBJ whole genome shotgun (WGS) entry which is preliminary data.</text>
</comment>
<dbReference type="EMBL" id="JABSTU010000005">
    <property type="protein sequence ID" value="KAH8030532.1"/>
    <property type="molecule type" value="Genomic_DNA"/>
</dbReference>
<dbReference type="AlphaFoldDB" id="A0A9J6E8F4"/>
<proteinExistence type="predicted"/>
<dbReference type="Proteomes" id="UP000821866">
    <property type="component" value="Chromosome 3"/>
</dbReference>
<reference evidence="2" key="2">
    <citation type="submission" date="2021-09" db="EMBL/GenBank/DDBJ databases">
        <authorList>
            <person name="Jia N."/>
            <person name="Wang J."/>
            <person name="Shi W."/>
            <person name="Du L."/>
            <person name="Sun Y."/>
            <person name="Zhan W."/>
            <person name="Jiang J."/>
            <person name="Wang Q."/>
            <person name="Zhang B."/>
            <person name="Ji P."/>
            <person name="Sakyi L.B."/>
            <person name="Cui X."/>
            <person name="Yuan T."/>
            <person name="Jiang B."/>
            <person name="Yang W."/>
            <person name="Lam T.T.-Y."/>
            <person name="Chang Q."/>
            <person name="Ding S."/>
            <person name="Wang X."/>
            <person name="Zhu J."/>
            <person name="Ruan X."/>
            <person name="Zhao L."/>
            <person name="Wei J."/>
            <person name="Que T."/>
            <person name="Du C."/>
            <person name="Cheng J."/>
            <person name="Dai P."/>
            <person name="Han X."/>
            <person name="Huang E."/>
            <person name="Gao Y."/>
            <person name="Liu J."/>
            <person name="Shao H."/>
            <person name="Ye R."/>
            <person name="Li L."/>
            <person name="Wei W."/>
            <person name="Wang X."/>
            <person name="Wang C."/>
            <person name="Huo Q."/>
            <person name="Li W."/>
            <person name="Guo W."/>
            <person name="Chen H."/>
            <person name="Chen S."/>
            <person name="Zhou L."/>
            <person name="Zhou L."/>
            <person name="Ni X."/>
            <person name="Tian J."/>
            <person name="Zhou Y."/>
            <person name="Sheng Y."/>
            <person name="Liu T."/>
            <person name="Pan Y."/>
            <person name="Xia L."/>
            <person name="Li J."/>
            <person name="Zhao F."/>
            <person name="Cao W."/>
        </authorList>
    </citation>
    <scope>NUCLEOTIDE SEQUENCE</scope>
    <source>
        <strain evidence="2">Rmic-2018</strain>
        <tissue evidence="2">Larvae</tissue>
    </source>
</reference>
<sequence length="117" mass="13777">MSRVAAQSMRVVPLLWCRQLFVILWKNVYLKRICRHYLLTVFEVAFMVTMLLGIQEDAVVREPLIRRGDTLFGPIGYMAFWNTQPDLAHIDTVRRLWRNSTDERSAQLAAFFKRSLC</sequence>